<feature type="domain" description="ABC transmembrane type-1" evidence="16">
    <location>
        <begin position="60"/>
        <end position="377"/>
    </location>
</feature>
<feature type="coiled-coil region" evidence="12">
    <location>
        <begin position="668"/>
        <end position="695"/>
    </location>
</feature>
<keyword evidence="6" id="KW-0547">Nucleotide-binding</keyword>
<feature type="compositionally biased region" description="Low complexity" evidence="13">
    <location>
        <begin position="702"/>
        <end position="712"/>
    </location>
</feature>
<feature type="domain" description="ABC transporter" evidence="15">
    <location>
        <begin position="1090"/>
        <end position="1329"/>
    </location>
</feature>
<proteinExistence type="evidence at transcript level"/>
<evidence type="ECO:0000256" key="2">
    <source>
        <dbReference type="ARBA" id="ARBA00007577"/>
    </source>
</evidence>
<comment type="similarity">
    <text evidence="2">Belongs to the ABC transporter superfamily. ABCB family. Multidrug resistance exporter (TC 3.A.1.201) subfamily.</text>
</comment>
<feature type="transmembrane region" description="Helical" evidence="14">
    <location>
        <begin position="764"/>
        <end position="787"/>
    </location>
</feature>
<dbReference type="PROSITE" id="PS50929">
    <property type="entry name" value="ABC_TM1F"/>
    <property type="match status" value="2"/>
</dbReference>
<feature type="compositionally biased region" description="Acidic residues" evidence="13">
    <location>
        <begin position="738"/>
        <end position="748"/>
    </location>
</feature>
<keyword evidence="4 14" id="KW-0812">Transmembrane</keyword>
<feature type="transmembrane region" description="Helical" evidence="14">
    <location>
        <begin position="807"/>
        <end position="827"/>
    </location>
</feature>
<dbReference type="InterPro" id="IPR039421">
    <property type="entry name" value="Type_1_exporter"/>
</dbReference>
<feature type="transmembrane region" description="Helical" evidence="14">
    <location>
        <begin position="56"/>
        <end position="80"/>
    </location>
</feature>
<evidence type="ECO:0000256" key="14">
    <source>
        <dbReference type="SAM" id="Phobius"/>
    </source>
</evidence>
<keyword evidence="3" id="KW-0813">Transport</keyword>
<dbReference type="CDD" id="cd18577">
    <property type="entry name" value="ABC_6TM_Pgp_ABCB1_D1_like"/>
    <property type="match status" value="1"/>
</dbReference>
<feature type="domain" description="ABC transporter" evidence="15">
    <location>
        <begin position="412"/>
        <end position="648"/>
    </location>
</feature>
<evidence type="ECO:0000256" key="10">
    <source>
        <dbReference type="ARBA" id="ARBA00023136"/>
    </source>
</evidence>
<keyword evidence="8" id="KW-1278">Translocase</keyword>
<dbReference type="EMBL" id="LR782581">
    <property type="protein sequence ID" value="CAB3219614.1"/>
    <property type="molecule type" value="mRNA"/>
</dbReference>
<keyword evidence="9 14" id="KW-1133">Transmembrane helix</keyword>
<sequence>MPPDTVSTAANGMPEKVSLDNLSEKKSEGNGEEEKKKEIPSIAYSKLFRYATAFDWLLIVFGTLSAGIHGAGLPVMFIFFGELTTLFTEYGTYELCGFNYTACTAMNLTNLTESGWNDTVVPIFTNFREETVKFVYYFVYIACAVVVLGSFQVTAWSAFAVRQTAKIRTEYFRSILRQDIGYHDVTSSGELNARLSSDIKKIRDGLAEKVSMVVQYLSMTLSGLIIGFVYAWSLALVTLAVAPLLGLASGLWMVLTSAYTKKELDAYAHAGSIAEETISAIRTVVAFGCQAKEVDRYTNSLGEAKTVGIKKGLVSGLSIGVLYLCMFGMYGLSFWFGTIQVLDGNIEVGNMMTTFFNILIAAFALGTGASYMEAFSGAKAAGAKIFEVIDRVPEIDIFSEVGDAPNLSSGEIRLNGVEFSYPSRSDTQVLKGISLQIDHGKTTALVGQSGCGKSTIIQLIQRFYDITGGTLTIGGKEIRTLNVCKLRETIGVVAQEPVLFATTIGENIRWGREGVTDQEVKDAAKKANAFSFIEKLPQKFDTLVGEGGGQMSGGQKQRIAIARAIVRNPKILLLDEATSALDTESESVVQAALEQASEGRTTIVIAHRLSTIRNANKIIAFQDGNVAEQGTHDELLKIPDGVYSNLINMQAGRETDENEEYPDLPHDATTVEESKAELQREVSDLEVKLQRKLSGSRRRIRSMSTSSLQRSLSGHRDWRMSTKSNEGVSKASLAGKESEEEEEEEEDLPDIPFSRVFAMNKPEWHYMLAGCFFALIAGSVDPVNAILFSEVLRIFTLSDPDEQRSNAVFYALLFVALGVAAFVAYTAEGLLFGKSGMELTVRLRKRAFHSMLRQDIAYFDDHKNSTGALCTRLSTDASRVQGCTGVRLGTVLKNFCSLGVALGIAFAYGWKLTLLTIAFVPFIVIGGFLEMQLIMGEETNENQAYDKAGQVAVEAISNIRTVASLTKEKVIIERYEKHLEEPIRESTKKTLITGIGYGYSQCVIYFAYAAVFRLGIELVLTGEMTFENVFKVLTAVIFGAMAVGQNSSFAPDYAEAKVSASRMFLLFEREPPIDAYSDSGHKPAHCKGNVTLKSVFFRYPTRPDLPVLKGVDVTVKAGQTLALVGQSGCGKSTSVQLLERFYDAASGQVMIDDCDIKTLNIGWVRQQLGLVSQEPSLFNQSIIENIRYGDCTRTASEEEVKKAAQDANIHNFIMEKLADKYQTNVGAKGGQLSGGQKQRVAIARALLRNPKILLLDEATSALDTESEKVVQEALDLARAGRTSIVIAHRLSTVKNADKIAVIDNGVVAEEGTHDELIAKRGAYFSLVNAQLSDKDKA</sequence>
<dbReference type="FunFam" id="1.20.1560.10:FF:000018">
    <property type="entry name" value="ATP-binding cassette subfamily B member 11"/>
    <property type="match status" value="1"/>
</dbReference>
<evidence type="ECO:0000256" key="9">
    <source>
        <dbReference type="ARBA" id="ARBA00022989"/>
    </source>
</evidence>
<evidence type="ECO:0000256" key="5">
    <source>
        <dbReference type="ARBA" id="ARBA00022737"/>
    </source>
</evidence>
<dbReference type="FunFam" id="1.20.1560.10:FF:000121">
    <property type="entry name" value="ABC transporter B family member 9"/>
    <property type="match status" value="1"/>
</dbReference>
<dbReference type="FunFam" id="3.40.50.300:FF:000479">
    <property type="entry name" value="Multidrug resistance protein 1A"/>
    <property type="match status" value="1"/>
</dbReference>
<dbReference type="InterPro" id="IPR003593">
    <property type="entry name" value="AAA+_ATPase"/>
</dbReference>
<feature type="transmembrane region" description="Helical" evidence="14">
    <location>
        <begin position="916"/>
        <end position="935"/>
    </location>
</feature>
<dbReference type="SUPFAM" id="SSF90123">
    <property type="entry name" value="ABC transporter transmembrane region"/>
    <property type="match status" value="2"/>
</dbReference>
<dbReference type="Pfam" id="PF00005">
    <property type="entry name" value="ABC_tran"/>
    <property type="match status" value="2"/>
</dbReference>
<feature type="transmembrane region" description="Helical" evidence="14">
    <location>
        <begin position="134"/>
        <end position="159"/>
    </location>
</feature>
<evidence type="ECO:0000259" key="16">
    <source>
        <dbReference type="PROSITE" id="PS50929"/>
    </source>
</evidence>
<dbReference type="SMART" id="SM00382">
    <property type="entry name" value="AAA"/>
    <property type="match status" value="2"/>
</dbReference>
<dbReference type="PANTHER" id="PTHR43394">
    <property type="entry name" value="ATP-DEPENDENT PERMEASE MDL1, MITOCHONDRIAL"/>
    <property type="match status" value="1"/>
</dbReference>
<feature type="compositionally biased region" description="Polar residues" evidence="13">
    <location>
        <begin position="1"/>
        <end position="10"/>
    </location>
</feature>
<protein>
    <submittedName>
        <fullName evidence="17">Multidrug resistance protein 1-like</fullName>
    </submittedName>
</protein>
<dbReference type="GO" id="GO:0005886">
    <property type="term" value="C:plasma membrane"/>
    <property type="evidence" value="ECO:0007669"/>
    <property type="project" value="UniProtKB-SubCell"/>
</dbReference>
<dbReference type="PANTHER" id="PTHR43394:SF27">
    <property type="entry name" value="ATP-DEPENDENT TRANSLOCASE ABCB1-LIKE"/>
    <property type="match status" value="1"/>
</dbReference>
<dbReference type="PROSITE" id="PS50893">
    <property type="entry name" value="ABC_TRANSPORTER_2"/>
    <property type="match status" value="2"/>
</dbReference>
<evidence type="ECO:0000313" key="17">
    <source>
        <dbReference type="EMBL" id="CAB3219614.1"/>
    </source>
</evidence>
<evidence type="ECO:0000256" key="6">
    <source>
        <dbReference type="ARBA" id="ARBA00022741"/>
    </source>
</evidence>
<dbReference type="SUPFAM" id="SSF52540">
    <property type="entry name" value="P-loop containing nucleoside triphosphate hydrolases"/>
    <property type="match status" value="2"/>
</dbReference>
<name>A0A6F9D4W5_9ASCI</name>
<reference evidence="17" key="1">
    <citation type="submission" date="2020-04" db="EMBL/GenBank/DDBJ databases">
        <authorList>
            <person name="Neveu A P."/>
        </authorList>
    </citation>
    <scope>NUCLEOTIDE SEQUENCE</scope>
    <source>
        <tissue evidence="17">Whole embryo</tissue>
    </source>
</reference>
<dbReference type="InterPro" id="IPR036640">
    <property type="entry name" value="ABC1_TM_sf"/>
</dbReference>
<keyword evidence="10 14" id="KW-0472">Membrane</keyword>
<dbReference type="GO" id="GO:0016887">
    <property type="term" value="F:ATP hydrolysis activity"/>
    <property type="evidence" value="ECO:0007669"/>
    <property type="project" value="InterPro"/>
</dbReference>
<gene>
    <name evidence="17" type="primary">Abcb1-001</name>
</gene>
<comment type="subcellular location">
    <subcellularLocation>
        <location evidence="1">Cell membrane</location>
        <topology evidence="1">Multi-pass membrane protein</topology>
    </subcellularLocation>
</comment>
<evidence type="ECO:0000256" key="13">
    <source>
        <dbReference type="SAM" id="MobiDB-lite"/>
    </source>
</evidence>
<dbReference type="InterPro" id="IPR003439">
    <property type="entry name" value="ABC_transporter-like_ATP-bd"/>
</dbReference>
<dbReference type="FunFam" id="3.40.50.300:FF:000066">
    <property type="entry name" value="ABC transporter B family member 1"/>
    <property type="match status" value="1"/>
</dbReference>
<feature type="transmembrane region" description="Helical" evidence="14">
    <location>
        <begin position="891"/>
        <end position="910"/>
    </location>
</feature>
<feature type="transmembrane region" description="Helical" evidence="14">
    <location>
        <begin position="236"/>
        <end position="255"/>
    </location>
</feature>
<feature type="region of interest" description="Disordered" evidence="13">
    <location>
        <begin position="696"/>
        <end position="748"/>
    </location>
</feature>
<dbReference type="Gene3D" id="3.40.50.300">
    <property type="entry name" value="P-loop containing nucleotide triphosphate hydrolases"/>
    <property type="match status" value="2"/>
</dbReference>
<feature type="transmembrane region" description="Helical" evidence="14">
    <location>
        <begin position="210"/>
        <end position="230"/>
    </location>
</feature>
<dbReference type="GO" id="GO:0005524">
    <property type="term" value="F:ATP binding"/>
    <property type="evidence" value="ECO:0007669"/>
    <property type="project" value="UniProtKB-KW"/>
</dbReference>
<dbReference type="GO" id="GO:0090374">
    <property type="term" value="P:oligopeptide export from mitochondrion"/>
    <property type="evidence" value="ECO:0007669"/>
    <property type="project" value="TreeGrafter"/>
</dbReference>
<dbReference type="InterPro" id="IPR017871">
    <property type="entry name" value="ABC_transporter-like_CS"/>
</dbReference>
<organism evidence="17">
    <name type="scientific">Phallusia mammillata</name>
    <dbReference type="NCBI Taxonomy" id="59560"/>
    <lineage>
        <taxon>Eukaryota</taxon>
        <taxon>Metazoa</taxon>
        <taxon>Chordata</taxon>
        <taxon>Tunicata</taxon>
        <taxon>Ascidiacea</taxon>
        <taxon>Phlebobranchia</taxon>
        <taxon>Ascidiidae</taxon>
        <taxon>Phallusia</taxon>
    </lineage>
</organism>
<dbReference type="InterPro" id="IPR011527">
    <property type="entry name" value="ABC1_TM_dom"/>
</dbReference>
<feature type="region of interest" description="Disordered" evidence="13">
    <location>
        <begin position="1"/>
        <end position="35"/>
    </location>
</feature>
<keyword evidence="12" id="KW-0175">Coiled coil</keyword>
<dbReference type="GO" id="GO:0005743">
    <property type="term" value="C:mitochondrial inner membrane"/>
    <property type="evidence" value="ECO:0007669"/>
    <property type="project" value="TreeGrafter"/>
</dbReference>
<evidence type="ECO:0000256" key="7">
    <source>
        <dbReference type="ARBA" id="ARBA00022840"/>
    </source>
</evidence>
<keyword evidence="7" id="KW-0067">ATP-binding</keyword>
<evidence type="ECO:0000256" key="11">
    <source>
        <dbReference type="ARBA" id="ARBA00023180"/>
    </source>
</evidence>
<evidence type="ECO:0000256" key="8">
    <source>
        <dbReference type="ARBA" id="ARBA00022967"/>
    </source>
</evidence>
<feature type="compositionally biased region" description="Basic and acidic residues" evidence="13">
    <location>
        <begin position="22"/>
        <end position="35"/>
    </location>
</feature>
<dbReference type="Pfam" id="PF00664">
    <property type="entry name" value="ABC_membrane"/>
    <property type="match status" value="2"/>
</dbReference>
<keyword evidence="5" id="KW-0677">Repeat</keyword>
<feature type="domain" description="ABC transmembrane type-1" evidence="16">
    <location>
        <begin position="768"/>
        <end position="1055"/>
    </location>
</feature>
<dbReference type="GO" id="GO:0015421">
    <property type="term" value="F:ABC-type oligopeptide transporter activity"/>
    <property type="evidence" value="ECO:0007669"/>
    <property type="project" value="TreeGrafter"/>
</dbReference>
<dbReference type="PROSITE" id="PS00211">
    <property type="entry name" value="ABC_TRANSPORTER_1"/>
    <property type="match status" value="2"/>
</dbReference>
<evidence type="ECO:0000256" key="4">
    <source>
        <dbReference type="ARBA" id="ARBA00022692"/>
    </source>
</evidence>
<evidence type="ECO:0000256" key="12">
    <source>
        <dbReference type="SAM" id="Coils"/>
    </source>
</evidence>
<accession>A0A6F9D4W5</accession>
<dbReference type="InterPro" id="IPR027417">
    <property type="entry name" value="P-loop_NTPase"/>
</dbReference>
<evidence type="ECO:0000259" key="15">
    <source>
        <dbReference type="PROSITE" id="PS50893"/>
    </source>
</evidence>
<dbReference type="CDD" id="cd03249">
    <property type="entry name" value="ABC_MTABC3_MDL1_MDL2"/>
    <property type="match status" value="2"/>
</dbReference>
<dbReference type="CDD" id="cd18578">
    <property type="entry name" value="ABC_6TM_Pgp_ABCB1_D2_like"/>
    <property type="match status" value="1"/>
</dbReference>
<feature type="transmembrane region" description="Helical" evidence="14">
    <location>
        <begin position="348"/>
        <end position="369"/>
    </location>
</feature>
<feature type="transmembrane region" description="Helical" evidence="14">
    <location>
        <begin position="313"/>
        <end position="336"/>
    </location>
</feature>
<keyword evidence="11" id="KW-0325">Glycoprotein</keyword>
<dbReference type="Gene3D" id="1.20.1560.10">
    <property type="entry name" value="ABC transporter type 1, transmembrane domain"/>
    <property type="match status" value="1"/>
</dbReference>
<evidence type="ECO:0000256" key="3">
    <source>
        <dbReference type="ARBA" id="ARBA00022448"/>
    </source>
</evidence>
<evidence type="ECO:0000256" key="1">
    <source>
        <dbReference type="ARBA" id="ARBA00004651"/>
    </source>
</evidence>